<feature type="transmembrane region" description="Helical" evidence="5">
    <location>
        <begin position="6"/>
        <end position="24"/>
    </location>
</feature>
<name>A0A2T1G4L0_9CYAN</name>
<dbReference type="Proteomes" id="UP000238937">
    <property type="component" value="Unassembled WGS sequence"/>
</dbReference>
<evidence type="ECO:0008006" key="8">
    <source>
        <dbReference type="Google" id="ProtNLM"/>
    </source>
</evidence>
<keyword evidence="2 5" id="KW-0812">Transmembrane</keyword>
<dbReference type="InterPro" id="IPR047662">
    <property type="entry name" value="SemiSWEET"/>
</dbReference>
<keyword evidence="7" id="KW-1185">Reference proteome</keyword>
<comment type="subcellular location">
    <subcellularLocation>
        <location evidence="1">Membrane</location>
        <topology evidence="1">Multi-pass membrane protein</topology>
    </subcellularLocation>
</comment>
<evidence type="ECO:0000256" key="4">
    <source>
        <dbReference type="ARBA" id="ARBA00023136"/>
    </source>
</evidence>
<feature type="transmembrane region" description="Helical" evidence="5">
    <location>
        <begin position="36"/>
        <end position="56"/>
    </location>
</feature>
<dbReference type="RefSeq" id="WP_106309283.1">
    <property type="nucleotide sequence ID" value="NZ_PVWO01000335.1"/>
</dbReference>
<dbReference type="GO" id="GO:0016020">
    <property type="term" value="C:membrane"/>
    <property type="evidence" value="ECO:0007669"/>
    <property type="project" value="UniProtKB-SubCell"/>
</dbReference>
<sequence length="84" mass="9122">MAAIDLVGYLAATLTTAAFLPQVLQVWQSKSTKDLSLPTLLSFIAGISFWLIYGLLVRSAPIIIANAVTLVLNLVILQFKLKYG</sequence>
<dbReference type="InterPro" id="IPR006603">
    <property type="entry name" value="PQ-loop_rpt"/>
</dbReference>
<evidence type="ECO:0000256" key="2">
    <source>
        <dbReference type="ARBA" id="ARBA00022692"/>
    </source>
</evidence>
<gene>
    <name evidence="6" type="ORF">C7B77_20770</name>
</gene>
<keyword evidence="4 5" id="KW-0472">Membrane</keyword>
<evidence type="ECO:0000256" key="1">
    <source>
        <dbReference type="ARBA" id="ARBA00004141"/>
    </source>
</evidence>
<evidence type="ECO:0000256" key="5">
    <source>
        <dbReference type="SAM" id="Phobius"/>
    </source>
</evidence>
<feature type="transmembrane region" description="Helical" evidence="5">
    <location>
        <begin position="62"/>
        <end position="81"/>
    </location>
</feature>
<dbReference type="Gene3D" id="1.20.1280.290">
    <property type="match status" value="1"/>
</dbReference>
<accession>A0A2T1G4L0</accession>
<dbReference type="Pfam" id="PF04193">
    <property type="entry name" value="PQ-loop"/>
    <property type="match status" value="1"/>
</dbReference>
<keyword evidence="3 5" id="KW-1133">Transmembrane helix</keyword>
<organism evidence="6 7">
    <name type="scientific">Chamaesiphon polymorphus CCALA 037</name>
    <dbReference type="NCBI Taxonomy" id="2107692"/>
    <lineage>
        <taxon>Bacteria</taxon>
        <taxon>Bacillati</taxon>
        <taxon>Cyanobacteriota</taxon>
        <taxon>Cyanophyceae</taxon>
        <taxon>Gomontiellales</taxon>
        <taxon>Chamaesiphonaceae</taxon>
        <taxon>Chamaesiphon</taxon>
    </lineage>
</organism>
<dbReference type="GO" id="GO:0051119">
    <property type="term" value="F:sugar transmembrane transporter activity"/>
    <property type="evidence" value="ECO:0007669"/>
    <property type="project" value="InterPro"/>
</dbReference>
<dbReference type="OrthoDB" id="9814012at2"/>
<reference evidence="6 7" key="1">
    <citation type="submission" date="2018-03" db="EMBL/GenBank/DDBJ databases">
        <title>The ancient ancestry and fast evolution of plastids.</title>
        <authorList>
            <person name="Moore K.R."/>
            <person name="Magnabosco C."/>
            <person name="Momper L."/>
            <person name="Gold D.A."/>
            <person name="Bosak T."/>
            <person name="Fournier G.P."/>
        </authorList>
    </citation>
    <scope>NUCLEOTIDE SEQUENCE [LARGE SCALE GENOMIC DNA]</scope>
    <source>
        <strain evidence="6 7">CCALA 037</strain>
    </source>
</reference>
<dbReference type="AlphaFoldDB" id="A0A2T1G4L0"/>
<dbReference type="NCBIfam" id="NF037968">
    <property type="entry name" value="SemiSWEET_2"/>
    <property type="match status" value="1"/>
</dbReference>
<evidence type="ECO:0000313" key="6">
    <source>
        <dbReference type="EMBL" id="PSB52165.1"/>
    </source>
</evidence>
<evidence type="ECO:0000256" key="3">
    <source>
        <dbReference type="ARBA" id="ARBA00022989"/>
    </source>
</evidence>
<proteinExistence type="predicted"/>
<dbReference type="EMBL" id="PVWO01000335">
    <property type="protein sequence ID" value="PSB52165.1"/>
    <property type="molecule type" value="Genomic_DNA"/>
</dbReference>
<protein>
    <recommendedName>
        <fullName evidence="8">MtN3 and saliva related transmembrane protein</fullName>
    </recommendedName>
</protein>
<comment type="caution">
    <text evidence="6">The sequence shown here is derived from an EMBL/GenBank/DDBJ whole genome shotgun (WGS) entry which is preliminary data.</text>
</comment>
<evidence type="ECO:0000313" key="7">
    <source>
        <dbReference type="Proteomes" id="UP000238937"/>
    </source>
</evidence>